<organism evidence="1 2">
    <name type="scientific">Cotesia glomerata</name>
    <name type="common">Lepidopteran parasitic wasp</name>
    <name type="synonym">Apanteles glomeratus</name>
    <dbReference type="NCBI Taxonomy" id="32391"/>
    <lineage>
        <taxon>Eukaryota</taxon>
        <taxon>Metazoa</taxon>
        <taxon>Ecdysozoa</taxon>
        <taxon>Arthropoda</taxon>
        <taxon>Hexapoda</taxon>
        <taxon>Insecta</taxon>
        <taxon>Pterygota</taxon>
        <taxon>Neoptera</taxon>
        <taxon>Endopterygota</taxon>
        <taxon>Hymenoptera</taxon>
        <taxon>Apocrita</taxon>
        <taxon>Ichneumonoidea</taxon>
        <taxon>Braconidae</taxon>
        <taxon>Microgastrinae</taxon>
        <taxon>Cotesia</taxon>
    </lineage>
</organism>
<reference evidence="1 2" key="1">
    <citation type="journal article" date="2021" name="J. Hered.">
        <title>A chromosome-level genome assembly of the parasitoid wasp, Cotesia glomerata (Hymenoptera: Braconidae).</title>
        <authorList>
            <person name="Pinto B.J."/>
            <person name="Weis J.J."/>
            <person name="Gamble T."/>
            <person name="Ode P.J."/>
            <person name="Paul R."/>
            <person name="Zaspel J.M."/>
        </authorList>
    </citation>
    <scope>NUCLEOTIDE SEQUENCE [LARGE SCALE GENOMIC DNA]</scope>
    <source>
        <strain evidence="1">CgM1</strain>
    </source>
</reference>
<protein>
    <submittedName>
        <fullName evidence="1">Uncharacterized protein</fullName>
    </submittedName>
</protein>
<dbReference type="InterPro" id="IPR036691">
    <property type="entry name" value="Endo/exonu/phosph_ase_sf"/>
</dbReference>
<proteinExistence type="predicted"/>
<dbReference type="Proteomes" id="UP000826195">
    <property type="component" value="Unassembled WGS sequence"/>
</dbReference>
<gene>
    <name evidence="1" type="ORF">KQX54_014177</name>
</gene>
<keyword evidence="2" id="KW-1185">Reference proteome</keyword>
<accession>A0AAV7I956</accession>
<dbReference type="SUPFAM" id="SSF56219">
    <property type="entry name" value="DNase I-like"/>
    <property type="match status" value="1"/>
</dbReference>
<evidence type="ECO:0000313" key="2">
    <source>
        <dbReference type="Proteomes" id="UP000826195"/>
    </source>
</evidence>
<sequence>MKSKQENNMFPFYYLSVGPETGVNLIYKIKSIHAYIVRHPASPMMTSANFPALPKIRGQLHLQPQPHQATPMSPTAELYNQDMVLKKKKKMTMANKNNDLLTLGHWNANGLTEKWTELKNFIFTHNIDVMLVNETKLTKRNSAVSQDMLLSYRIGRVIQQVEDYLL</sequence>
<dbReference type="EMBL" id="JAHXZJ010002237">
    <property type="protein sequence ID" value="KAH0546720.1"/>
    <property type="molecule type" value="Genomic_DNA"/>
</dbReference>
<evidence type="ECO:0000313" key="1">
    <source>
        <dbReference type="EMBL" id="KAH0546720.1"/>
    </source>
</evidence>
<dbReference type="AlphaFoldDB" id="A0AAV7I956"/>
<name>A0AAV7I956_COTGL</name>
<comment type="caution">
    <text evidence="1">The sequence shown here is derived from an EMBL/GenBank/DDBJ whole genome shotgun (WGS) entry which is preliminary data.</text>
</comment>